<dbReference type="InterPro" id="IPR036388">
    <property type="entry name" value="WH-like_DNA-bd_sf"/>
</dbReference>
<dbReference type="GO" id="GO:0003677">
    <property type="term" value="F:DNA binding"/>
    <property type="evidence" value="ECO:0007669"/>
    <property type="project" value="UniProtKB-KW"/>
</dbReference>
<reference evidence="10" key="1">
    <citation type="submission" date="2016-10" db="EMBL/GenBank/DDBJ databases">
        <authorList>
            <person name="Varghese N."/>
            <person name="Submissions S."/>
        </authorList>
    </citation>
    <scope>NUCLEOTIDE SEQUENCE [LARGE SCALE GENOMIC DNA]</scope>
    <source>
        <strain evidence="10">DSM 23422</strain>
    </source>
</reference>
<dbReference type="Gene3D" id="1.10.10.10">
    <property type="entry name" value="Winged helix-like DNA-binding domain superfamily/Winged helix DNA-binding domain"/>
    <property type="match status" value="1"/>
</dbReference>
<dbReference type="EMBL" id="FPAJ01000002">
    <property type="protein sequence ID" value="SFS68522.1"/>
    <property type="molecule type" value="Genomic_DNA"/>
</dbReference>
<sequence length="216" mass="23387">MARACLNGAPAAVSPKTMSFDASIDDVVDDPDAALLARYADGDEAAARLLTMQLSPRVFGHAFRVLGDGAEAEDVTQEALMRLWKIAPQWRTGEAKVSTWLYRVVANLCTDRLRKRRGGVPLDDIAEPADPAESAEAKLQRGSREDALQIALDALPERQRQAVVLRHIEGLANPEISEILDIGVEAVESLTARGKRALTALLSGQRDALGYSDDKT</sequence>
<dbReference type="NCBIfam" id="NF009176">
    <property type="entry name" value="PRK12524.1"/>
    <property type="match status" value="1"/>
</dbReference>
<protein>
    <submittedName>
        <fullName evidence="9">RNA polymerase, sigma subunit, ECF family</fullName>
    </submittedName>
</protein>
<dbReference type="InterPro" id="IPR013324">
    <property type="entry name" value="RNA_pol_sigma_r3/r4-like"/>
</dbReference>
<dbReference type="CDD" id="cd06171">
    <property type="entry name" value="Sigma70_r4"/>
    <property type="match status" value="1"/>
</dbReference>
<evidence type="ECO:0000256" key="6">
    <source>
        <dbReference type="SAM" id="MobiDB-lite"/>
    </source>
</evidence>
<dbReference type="PANTHER" id="PTHR43133:SF8">
    <property type="entry name" value="RNA POLYMERASE SIGMA FACTOR HI_1459-RELATED"/>
    <property type="match status" value="1"/>
</dbReference>
<evidence type="ECO:0000313" key="9">
    <source>
        <dbReference type="EMBL" id="SFS68522.1"/>
    </source>
</evidence>
<dbReference type="SUPFAM" id="SSF88946">
    <property type="entry name" value="Sigma2 domain of RNA polymerase sigma factors"/>
    <property type="match status" value="1"/>
</dbReference>
<evidence type="ECO:0000256" key="1">
    <source>
        <dbReference type="ARBA" id="ARBA00010641"/>
    </source>
</evidence>
<evidence type="ECO:0000256" key="2">
    <source>
        <dbReference type="ARBA" id="ARBA00023015"/>
    </source>
</evidence>
<dbReference type="Pfam" id="PF04542">
    <property type="entry name" value="Sigma70_r2"/>
    <property type="match status" value="1"/>
</dbReference>
<dbReference type="Gene3D" id="1.10.1740.10">
    <property type="match status" value="1"/>
</dbReference>
<evidence type="ECO:0000259" key="7">
    <source>
        <dbReference type="Pfam" id="PF04542"/>
    </source>
</evidence>
<dbReference type="NCBIfam" id="TIGR02937">
    <property type="entry name" value="sigma70-ECF"/>
    <property type="match status" value="1"/>
</dbReference>
<dbReference type="GO" id="GO:0016987">
    <property type="term" value="F:sigma factor activity"/>
    <property type="evidence" value="ECO:0007669"/>
    <property type="project" value="UniProtKB-KW"/>
</dbReference>
<name>A0A1I6RV23_9RHOB</name>
<dbReference type="STRING" id="394264.SAMN04488040_1539"/>
<dbReference type="InterPro" id="IPR013249">
    <property type="entry name" value="RNA_pol_sigma70_r4_t2"/>
</dbReference>
<keyword evidence="10" id="KW-1185">Reference proteome</keyword>
<organism evidence="9 10">
    <name type="scientific">Sulfitobacter marinus</name>
    <dbReference type="NCBI Taxonomy" id="394264"/>
    <lineage>
        <taxon>Bacteria</taxon>
        <taxon>Pseudomonadati</taxon>
        <taxon>Pseudomonadota</taxon>
        <taxon>Alphaproteobacteria</taxon>
        <taxon>Rhodobacterales</taxon>
        <taxon>Roseobacteraceae</taxon>
        <taxon>Sulfitobacter</taxon>
    </lineage>
</organism>
<dbReference type="InterPro" id="IPR039425">
    <property type="entry name" value="RNA_pol_sigma-70-like"/>
</dbReference>
<feature type="domain" description="RNA polymerase sigma factor 70 region 4 type 2" evidence="8">
    <location>
        <begin position="147"/>
        <end position="198"/>
    </location>
</feature>
<evidence type="ECO:0000256" key="3">
    <source>
        <dbReference type="ARBA" id="ARBA00023082"/>
    </source>
</evidence>
<keyword evidence="2" id="KW-0805">Transcription regulation</keyword>
<evidence type="ECO:0000313" key="10">
    <source>
        <dbReference type="Proteomes" id="UP000199239"/>
    </source>
</evidence>
<comment type="similarity">
    <text evidence="1">Belongs to the sigma-70 factor family. ECF subfamily.</text>
</comment>
<evidence type="ECO:0000256" key="4">
    <source>
        <dbReference type="ARBA" id="ARBA00023125"/>
    </source>
</evidence>
<feature type="domain" description="RNA polymerase sigma-70 region 2" evidence="7">
    <location>
        <begin position="52"/>
        <end position="117"/>
    </location>
</feature>
<feature type="region of interest" description="Disordered" evidence="6">
    <location>
        <begin position="121"/>
        <end position="140"/>
    </location>
</feature>
<dbReference type="AlphaFoldDB" id="A0A1I6RV23"/>
<keyword evidence="4" id="KW-0238">DNA-binding</keyword>
<dbReference type="Proteomes" id="UP000199239">
    <property type="component" value="Unassembled WGS sequence"/>
</dbReference>
<accession>A0A1I6RV23</accession>
<dbReference type="Pfam" id="PF08281">
    <property type="entry name" value="Sigma70_r4_2"/>
    <property type="match status" value="1"/>
</dbReference>
<dbReference type="InterPro" id="IPR014284">
    <property type="entry name" value="RNA_pol_sigma-70_dom"/>
</dbReference>
<keyword evidence="3" id="KW-0731">Sigma factor</keyword>
<dbReference type="InterPro" id="IPR007627">
    <property type="entry name" value="RNA_pol_sigma70_r2"/>
</dbReference>
<evidence type="ECO:0000259" key="8">
    <source>
        <dbReference type="Pfam" id="PF08281"/>
    </source>
</evidence>
<dbReference type="InterPro" id="IPR013325">
    <property type="entry name" value="RNA_pol_sigma_r2"/>
</dbReference>
<gene>
    <name evidence="9" type="ORF">SAMN04488040_1539</name>
</gene>
<dbReference type="PANTHER" id="PTHR43133">
    <property type="entry name" value="RNA POLYMERASE ECF-TYPE SIGMA FACTO"/>
    <property type="match status" value="1"/>
</dbReference>
<dbReference type="SUPFAM" id="SSF88659">
    <property type="entry name" value="Sigma3 and sigma4 domains of RNA polymerase sigma factors"/>
    <property type="match status" value="1"/>
</dbReference>
<evidence type="ECO:0000256" key="5">
    <source>
        <dbReference type="ARBA" id="ARBA00023163"/>
    </source>
</evidence>
<keyword evidence="5" id="KW-0804">Transcription</keyword>
<proteinExistence type="inferred from homology"/>
<dbReference type="GO" id="GO:0006352">
    <property type="term" value="P:DNA-templated transcription initiation"/>
    <property type="evidence" value="ECO:0007669"/>
    <property type="project" value="InterPro"/>
</dbReference>